<protein>
    <submittedName>
        <fullName evidence="1">Uncharacterized protein</fullName>
    </submittedName>
</protein>
<sequence>RGKADDDLEWISKGTDARACEISQVQRSNKAGIRGKRYNNNGYTIHYYHSVRQNRE</sequence>
<feature type="non-terminal residue" evidence="1">
    <location>
        <position position="56"/>
    </location>
</feature>
<keyword evidence="2" id="KW-1185">Reference proteome</keyword>
<dbReference type="AlphaFoldDB" id="A0AA38CAA2"/>
<accession>A0AA38CAA2</accession>
<proteinExistence type="predicted"/>
<feature type="non-terminal residue" evidence="1">
    <location>
        <position position="1"/>
    </location>
</feature>
<comment type="caution">
    <text evidence="1">The sequence shown here is derived from an EMBL/GenBank/DDBJ whole genome shotgun (WGS) entry which is preliminary data.</text>
</comment>
<organism evidence="1 2">
    <name type="scientific">Taxus chinensis</name>
    <name type="common">Chinese yew</name>
    <name type="synonym">Taxus wallichiana var. chinensis</name>
    <dbReference type="NCBI Taxonomy" id="29808"/>
    <lineage>
        <taxon>Eukaryota</taxon>
        <taxon>Viridiplantae</taxon>
        <taxon>Streptophyta</taxon>
        <taxon>Embryophyta</taxon>
        <taxon>Tracheophyta</taxon>
        <taxon>Spermatophyta</taxon>
        <taxon>Pinopsida</taxon>
        <taxon>Pinidae</taxon>
        <taxon>Conifers II</taxon>
        <taxon>Cupressales</taxon>
        <taxon>Taxaceae</taxon>
        <taxon>Taxus</taxon>
    </lineage>
</organism>
<gene>
    <name evidence="1" type="ORF">KI387_040213</name>
</gene>
<dbReference type="Proteomes" id="UP000824469">
    <property type="component" value="Unassembled WGS sequence"/>
</dbReference>
<evidence type="ECO:0000313" key="1">
    <source>
        <dbReference type="EMBL" id="KAH9296625.1"/>
    </source>
</evidence>
<evidence type="ECO:0000313" key="2">
    <source>
        <dbReference type="Proteomes" id="UP000824469"/>
    </source>
</evidence>
<name>A0AA38CAA2_TAXCH</name>
<dbReference type="EMBL" id="JAHRHJ020000011">
    <property type="protein sequence ID" value="KAH9296625.1"/>
    <property type="molecule type" value="Genomic_DNA"/>
</dbReference>
<reference evidence="1 2" key="1">
    <citation type="journal article" date="2021" name="Nat. Plants">
        <title>The Taxus genome provides insights into paclitaxel biosynthesis.</title>
        <authorList>
            <person name="Xiong X."/>
            <person name="Gou J."/>
            <person name="Liao Q."/>
            <person name="Li Y."/>
            <person name="Zhou Q."/>
            <person name="Bi G."/>
            <person name="Li C."/>
            <person name="Du R."/>
            <person name="Wang X."/>
            <person name="Sun T."/>
            <person name="Guo L."/>
            <person name="Liang H."/>
            <person name="Lu P."/>
            <person name="Wu Y."/>
            <person name="Zhang Z."/>
            <person name="Ro D.K."/>
            <person name="Shang Y."/>
            <person name="Huang S."/>
            <person name="Yan J."/>
        </authorList>
    </citation>
    <scope>NUCLEOTIDE SEQUENCE [LARGE SCALE GENOMIC DNA]</scope>
    <source>
        <strain evidence="1">Ta-2019</strain>
    </source>
</reference>